<dbReference type="eggNOG" id="ENOG502SH5E">
    <property type="taxonomic scope" value="Eukaryota"/>
</dbReference>
<dbReference type="HOGENOM" id="CLU_2049546_0_0_1"/>
<accession>H1VS72</accession>
<name>H1VS72_COLHI</name>
<protein>
    <submittedName>
        <fullName evidence="1">Uncharacterized protein</fullName>
    </submittedName>
</protein>
<dbReference type="STRING" id="759273.H1VS72"/>
<reference evidence="2" key="1">
    <citation type="journal article" date="2012" name="Nat. Genet.">
        <title>Lifestyle transitions in plant pathogenic Colletotrichum fungi deciphered by genome and transcriptome analyses.</title>
        <authorList>
            <person name="O'Connell R.J."/>
            <person name="Thon M.R."/>
            <person name="Hacquard S."/>
            <person name="Amyotte S.G."/>
            <person name="Kleemann J."/>
            <person name="Torres M.F."/>
            <person name="Damm U."/>
            <person name="Buiate E.A."/>
            <person name="Epstein L."/>
            <person name="Alkan N."/>
            <person name="Altmueller J."/>
            <person name="Alvarado-Balderrama L."/>
            <person name="Bauser C.A."/>
            <person name="Becker C."/>
            <person name="Birren B.W."/>
            <person name="Chen Z."/>
            <person name="Choi J."/>
            <person name="Crouch J.A."/>
            <person name="Duvick J.P."/>
            <person name="Farman M.A."/>
            <person name="Gan P."/>
            <person name="Heiman D."/>
            <person name="Henrissat B."/>
            <person name="Howard R.J."/>
            <person name="Kabbage M."/>
            <person name="Koch C."/>
            <person name="Kracher B."/>
            <person name="Kubo Y."/>
            <person name="Law A.D."/>
            <person name="Lebrun M.-H."/>
            <person name="Lee Y.-H."/>
            <person name="Miyara I."/>
            <person name="Moore N."/>
            <person name="Neumann U."/>
            <person name="Nordstroem K."/>
            <person name="Panaccione D.G."/>
            <person name="Panstruga R."/>
            <person name="Place M."/>
            <person name="Proctor R.H."/>
            <person name="Prusky D."/>
            <person name="Rech G."/>
            <person name="Reinhardt R."/>
            <person name="Rollins J.A."/>
            <person name="Rounsley S."/>
            <person name="Schardl C.L."/>
            <person name="Schwartz D.C."/>
            <person name="Shenoy N."/>
            <person name="Shirasu K."/>
            <person name="Sikhakolli U.R."/>
            <person name="Stueber K."/>
            <person name="Sukno S.A."/>
            <person name="Sweigard J.A."/>
            <person name="Takano Y."/>
            <person name="Takahara H."/>
            <person name="Trail F."/>
            <person name="van der Does H.C."/>
            <person name="Voll L.M."/>
            <person name="Will I."/>
            <person name="Young S."/>
            <person name="Zeng Q."/>
            <person name="Zhang J."/>
            <person name="Zhou S."/>
            <person name="Dickman M.B."/>
            <person name="Schulze-Lefert P."/>
            <person name="Ver Loren van Themaat E."/>
            <person name="Ma L.-J."/>
            <person name="Vaillancourt L.J."/>
        </authorList>
    </citation>
    <scope>NUCLEOTIDE SEQUENCE [LARGE SCALE GENOMIC DNA]</scope>
    <source>
        <strain evidence="2">IMI 349063</strain>
    </source>
</reference>
<sequence length="120" mass="13306">MSTSCRGLPRGTPQRKCNAVKLFEFLREKKVGDALTKAVFYAGDWSRPAAFMFCKAVDEGAEGAGSKQILCQGIDTKITSSRWESGYDEILDGGDDNDDDYNLAWATDLAKRAKRMELLD</sequence>
<proteinExistence type="predicted"/>
<dbReference type="VEuPathDB" id="FungiDB:CH63R_11548"/>
<dbReference type="Proteomes" id="UP000007174">
    <property type="component" value="Unassembled WGS sequence"/>
</dbReference>
<evidence type="ECO:0000313" key="2">
    <source>
        <dbReference type="Proteomes" id="UP000007174"/>
    </source>
</evidence>
<gene>
    <name evidence="1" type="ORF">CH063_12886</name>
</gene>
<organism evidence="1 2">
    <name type="scientific">Colletotrichum higginsianum (strain IMI 349063)</name>
    <name type="common">Crucifer anthracnose fungus</name>
    <dbReference type="NCBI Taxonomy" id="759273"/>
    <lineage>
        <taxon>Eukaryota</taxon>
        <taxon>Fungi</taxon>
        <taxon>Dikarya</taxon>
        <taxon>Ascomycota</taxon>
        <taxon>Pezizomycotina</taxon>
        <taxon>Sordariomycetes</taxon>
        <taxon>Hypocreomycetidae</taxon>
        <taxon>Glomerellales</taxon>
        <taxon>Glomerellaceae</taxon>
        <taxon>Colletotrichum</taxon>
        <taxon>Colletotrichum destructivum species complex</taxon>
    </lineage>
</organism>
<dbReference type="EMBL" id="CACQ02005844">
    <property type="protein sequence ID" value="CCF43079.1"/>
    <property type="molecule type" value="Genomic_DNA"/>
</dbReference>
<dbReference type="AlphaFoldDB" id="H1VS72"/>
<evidence type="ECO:0000313" key="1">
    <source>
        <dbReference type="EMBL" id="CCF43079.1"/>
    </source>
</evidence>